<keyword evidence="2" id="KW-1185">Reference proteome</keyword>
<dbReference type="EMBL" id="CP017634">
    <property type="protein sequence ID" value="ATW27786.1"/>
    <property type="molecule type" value="Genomic_DNA"/>
</dbReference>
<gene>
    <name evidence="1" type="ORF">DCMF_26235</name>
</gene>
<dbReference type="SUPFAM" id="SSF56300">
    <property type="entry name" value="Metallo-dependent phosphatases"/>
    <property type="match status" value="1"/>
</dbReference>
<dbReference type="Gene3D" id="3.60.21.10">
    <property type="match status" value="1"/>
</dbReference>
<dbReference type="Proteomes" id="UP000323521">
    <property type="component" value="Chromosome"/>
</dbReference>
<protein>
    <submittedName>
        <fullName evidence="1">Uncharacterized protein</fullName>
    </submittedName>
</protein>
<reference evidence="1 2" key="1">
    <citation type="submission" date="2016-10" db="EMBL/GenBank/DDBJ databases">
        <title>Complete Genome Sequence of Peptococcaceae strain DCMF.</title>
        <authorList>
            <person name="Edwards R.J."/>
            <person name="Holland S.I."/>
            <person name="Deshpande N.P."/>
            <person name="Wong Y.K."/>
            <person name="Ertan H."/>
            <person name="Manefield M."/>
            <person name="Russell T.L."/>
            <person name="Lee M.J."/>
        </authorList>
    </citation>
    <scope>NUCLEOTIDE SEQUENCE [LARGE SCALE GENOMIC DNA]</scope>
    <source>
        <strain evidence="1 2">DCMF</strain>
    </source>
</reference>
<dbReference type="AlphaFoldDB" id="A0A3G1KZ47"/>
<name>A0A3G1KZ47_FORW1</name>
<dbReference type="PANTHER" id="PTHR37523">
    <property type="entry name" value="METALLOPHOSPHOESTERASE"/>
    <property type="match status" value="1"/>
</dbReference>
<organism evidence="1 2">
    <name type="scientific">Formimonas warabiya</name>
    <dbReference type="NCBI Taxonomy" id="1761012"/>
    <lineage>
        <taxon>Bacteria</taxon>
        <taxon>Bacillati</taxon>
        <taxon>Bacillota</taxon>
        <taxon>Clostridia</taxon>
        <taxon>Eubacteriales</taxon>
        <taxon>Peptococcaceae</taxon>
        <taxon>Candidatus Formimonas</taxon>
    </lineage>
</organism>
<dbReference type="InterPro" id="IPR029052">
    <property type="entry name" value="Metallo-depent_PP-like"/>
</dbReference>
<dbReference type="KEGG" id="fwa:DCMF_26235"/>
<dbReference type="RefSeq" id="WP_214658925.1">
    <property type="nucleotide sequence ID" value="NZ_CP017634.1"/>
</dbReference>
<accession>A0A3G1KZ47</accession>
<evidence type="ECO:0000313" key="1">
    <source>
        <dbReference type="EMBL" id="ATW27786.1"/>
    </source>
</evidence>
<dbReference type="PANTHER" id="PTHR37523:SF1">
    <property type="entry name" value="CALCINEURIN-LIKE PHOSPHOESTERASE DOMAIN-CONTAINING PROTEIN"/>
    <property type="match status" value="1"/>
</dbReference>
<evidence type="ECO:0000313" key="2">
    <source>
        <dbReference type="Proteomes" id="UP000323521"/>
    </source>
</evidence>
<sequence>MKIFYCADIHAAETTFRKFTNASKFYGVDMVIYGGDFTGKMVVPIIKDQRGRYKCTYYGSTVVLKNGSELPDLEKTLRECGFYPVVFTEEEYDRLTESDADRITREQQIKVMEAWIKLADARFRKNNIPCVFIPGNDDDFFIDPILEKTDFMINGDNKVVEVKGYEILSLSYGHPTVFKYPRDISEEELSKKIDDLAAQVKNMSKCIFNIHVPPYDTYCDQDVQYDENLNPILDGGELATGPVGSKAVRQAIDKYQPLLSLHGHTHGSRGVSKIGRTLAINPGSDYDSGMLRGAIIEIDSGADVRYSLTSG</sequence>
<proteinExistence type="predicted"/>